<organism evidence="1 2">
    <name type="scientific">Flavobacterium agrisoli</name>
    <dbReference type="NCBI Taxonomy" id="2793066"/>
    <lineage>
        <taxon>Bacteria</taxon>
        <taxon>Pseudomonadati</taxon>
        <taxon>Bacteroidota</taxon>
        <taxon>Flavobacteriia</taxon>
        <taxon>Flavobacteriales</taxon>
        <taxon>Flavobacteriaceae</taxon>
        <taxon>Flavobacterium</taxon>
    </lineage>
</organism>
<keyword evidence="2" id="KW-1185">Reference proteome</keyword>
<evidence type="ECO:0000313" key="2">
    <source>
        <dbReference type="Proteomes" id="UP000609172"/>
    </source>
</evidence>
<evidence type="ECO:0000313" key="1">
    <source>
        <dbReference type="EMBL" id="MBK0368213.1"/>
    </source>
</evidence>
<dbReference type="Gene3D" id="3.40.1350.140">
    <property type="entry name" value="MepB-like"/>
    <property type="match status" value="1"/>
</dbReference>
<dbReference type="Pfam" id="PF08877">
    <property type="entry name" value="MepB-like"/>
    <property type="match status" value="1"/>
</dbReference>
<sequence>MNLQEYIPHEIILALQKQFACSDSFDYQQLVIETESKEYHACRFYLKKHLIVFRKAKITPTKIGQFVTLYKRNSDKKIAPFTISDAIDYVVIWVSNEFQEGYFKFSKSILVEKGIFSTANREGKRAFRIYPPWDIAKNKQAVSSQKWQLNYFFEI</sequence>
<name>A0A934PJR3_9FLAO</name>
<dbReference type="InterPro" id="IPR011235">
    <property type="entry name" value="MepB-like"/>
</dbReference>
<gene>
    <name evidence="1" type="ORF">I5M07_00065</name>
</gene>
<accession>A0A934PJR3</accession>
<dbReference type="EMBL" id="JAEHFV010000001">
    <property type="protein sequence ID" value="MBK0368213.1"/>
    <property type="molecule type" value="Genomic_DNA"/>
</dbReference>
<dbReference type="Proteomes" id="UP000609172">
    <property type="component" value="Unassembled WGS sequence"/>
</dbReference>
<dbReference type="RefSeq" id="WP_200104127.1">
    <property type="nucleotide sequence ID" value="NZ_JAEHFV010000001.1"/>
</dbReference>
<reference evidence="1" key="1">
    <citation type="submission" date="2020-12" db="EMBL/GenBank/DDBJ databases">
        <title>Bacterial novel species Flavobacterium sp. SE-1-e isolated from soil.</title>
        <authorList>
            <person name="Jung H.-Y."/>
        </authorList>
    </citation>
    <scope>NUCLEOTIDE SEQUENCE</scope>
    <source>
        <strain evidence="1">SE-1-e</strain>
    </source>
</reference>
<dbReference type="InterPro" id="IPR038231">
    <property type="entry name" value="MepB-like_sf"/>
</dbReference>
<dbReference type="PIRSF" id="PIRSF032285">
    <property type="entry name" value="UCP032285"/>
    <property type="match status" value="1"/>
</dbReference>
<proteinExistence type="predicted"/>
<dbReference type="AlphaFoldDB" id="A0A934PJR3"/>
<protein>
    <submittedName>
        <fullName evidence="1">MepB family protein</fullName>
    </submittedName>
</protein>
<comment type="caution">
    <text evidence="1">The sequence shown here is derived from an EMBL/GenBank/DDBJ whole genome shotgun (WGS) entry which is preliminary data.</text>
</comment>